<evidence type="ECO:0000313" key="1">
    <source>
        <dbReference type="EMBL" id="KAK8579923.1"/>
    </source>
</evidence>
<gene>
    <name evidence="1" type="ORF">V6N12_070220</name>
</gene>
<evidence type="ECO:0000313" key="2">
    <source>
        <dbReference type="Proteomes" id="UP001472677"/>
    </source>
</evidence>
<accession>A0ABR2FGA4</accession>
<reference evidence="1 2" key="1">
    <citation type="journal article" date="2024" name="G3 (Bethesda)">
        <title>Genome assembly of Hibiscus sabdariffa L. provides insights into metabolisms of medicinal natural products.</title>
        <authorList>
            <person name="Kim T."/>
        </authorList>
    </citation>
    <scope>NUCLEOTIDE SEQUENCE [LARGE SCALE GENOMIC DNA]</scope>
    <source>
        <strain evidence="1">TK-2024</strain>
        <tissue evidence="1">Old leaves</tissue>
    </source>
</reference>
<comment type="caution">
    <text evidence="1">The sequence shown here is derived from an EMBL/GenBank/DDBJ whole genome shotgun (WGS) entry which is preliminary data.</text>
</comment>
<dbReference type="Proteomes" id="UP001472677">
    <property type="component" value="Unassembled WGS sequence"/>
</dbReference>
<name>A0ABR2FGA4_9ROSI</name>
<sequence>MMSRPWELRFSFVRHEGDGVADDMAHLVLPESLDYRCSLEPLLAVCDKLLADEGHTAPSCVTDASCVRYLLHRAYNDPEDT</sequence>
<proteinExistence type="predicted"/>
<organism evidence="1 2">
    <name type="scientific">Hibiscus sabdariffa</name>
    <name type="common">roselle</name>
    <dbReference type="NCBI Taxonomy" id="183260"/>
    <lineage>
        <taxon>Eukaryota</taxon>
        <taxon>Viridiplantae</taxon>
        <taxon>Streptophyta</taxon>
        <taxon>Embryophyta</taxon>
        <taxon>Tracheophyta</taxon>
        <taxon>Spermatophyta</taxon>
        <taxon>Magnoliopsida</taxon>
        <taxon>eudicotyledons</taxon>
        <taxon>Gunneridae</taxon>
        <taxon>Pentapetalae</taxon>
        <taxon>rosids</taxon>
        <taxon>malvids</taxon>
        <taxon>Malvales</taxon>
        <taxon>Malvaceae</taxon>
        <taxon>Malvoideae</taxon>
        <taxon>Hibiscus</taxon>
    </lineage>
</organism>
<dbReference type="EMBL" id="JBBPBM010000006">
    <property type="protein sequence ID" value="KAK8579923.1"/>
    <property type="molecule type" value="Genomic_DNA"/>
</dbReference>
<keyword evidence="2" id="KW-1185">Reference proteome</keyword>
<protein>
    <submittedName>
        <fullName evidence="1">Uncharacterized protein</fullName>
    </submittedName>
</protein>